<sequence length="97" mass="11300">LANDNNLLYIEEKISNSQNGSSVKEVRQQVNSPGPLNFIPLQYNYLLCEKGYLNLPRRFYLIGTITPLILFYKFFSTNSLKQIVESTNKYNTIQIYQ</sequence>
<dbReference type="Proteomes" id="UP000789920">
    <property type="component" value="Unassembled WGS sequence"/>
</dbReference>
<protein>
    <submittedName>
        <fullName evidence="1">13393_t:CDS:1</fullName>
    </submittedName>
</protein>
<feature type="non-terminal residue" evidence="1">
    <location>
        <position position="1"/>
    </location>
</feature>
<dbReference type="EMBL" id="CAJVQC010055939">
    <property type="protein sequence ID" value="CAG8795881.1"/>
    <property type="molecule type" value="Genomic_DNA"/>
</dbReference>
<keyword evidence="2" id="KW-1185">Reference proteome</keyword>
<proteinExistence type="predicted"/>
<name>A0ACA9RJC9_9GLOM</name>
<evidence type="ECO:0000313" key="1">
    <source>
        <dbReference type="EMBL" id="CAG8795881.1"/>
    </source>
</evidence>
<accession>A0ACA9RJC9</accession>
<comment type="caution">
    <text evidence="1">The sequence shown here is derived from an EMBL/GenBank/DDBJ whole genome shotgun (WGS) entry which is preliminary data.</text>
</comment>
<organism evidence="1 2">
    <name type="scientific">Racocetra persica</name>
    <dbReference type="NCBI Taxonomy" id="160502"/>
    <lineage>
        <taxon>Eukaryota</taxon>
        <taxon>Fungi</taxon>
        <taxon>Fungi incertae sedis</taxon>
        <taxon>Mucoromycota</taxon>
        <taxon>Glomeromycotina</taxon>
        <taxon>Glomeromycetes</taxon>
        <taxon>Diversisporales</taxon>
        <taxon>Gigasporaceae</taxon>
        <taxon>Racocetra</taxon>
    </lineage>
</organism>
<evidence type="ECO:0000313" key="2">
    <source>
        <dbReference type="Proteomes" id="UP000789920"/>
    </source>
</evidence>
<feature type="non-terminal residue" evidence="1">
    <location>
        <position position="97"/>
    </location>
</feature>
<reference evidence="1" key="1">
    <citation type="submission" date="2021-06" db="EMBL/GenBank/DDBJ databases">
        <authorList>
            <person name="Kallberg Y."/>
            <person name="Tangrot J."/>
            <person name="Rosling A."/>
        </authorList>
    </citation>
    <scope>NUCLEOTIDE SEQUENCE</scope>
    <source>
        <strain evidence="1">MA461A</strain>
    </source>
</reference>
<gene>
    <name evidence="1" type="ORF">RPERSI_LOCUS20050</name>
</gene>